<dbReference type="GO" id="GO:1900376">
    <property type="term" value="P:regulation of secondary metabolite biosynthetic process"/>
    <property type="evidence" value="ECO:0007669"/>
    <property type="project" value="TreeGrafter"/>
</dbReference>
<comment type="caution">
    <text evidence="2">The sequence shown here is derived from an EMBL/GenBank/DDBJ whole genome shotgun (WGS) entry which is preliminary data.</text>
</comment>
<dbReference type="InterPro" id="IPR002481">
    <property type="entry name" value="FUR"/>
</dbReference>
<dbReference type="EMBL" id="JADIMR010000069">
    <property type="protein sequence ID" value="MBO8446983.1"/>
    <property type="molecule type" value="Genomic_DNA"/>
</dbReference>
<dbReference type="GO" id="GO:0045892">
    <property type="term" value="P:negative regulation of DNA-templated transcription"/>
    <property type="evidence" value="ECO:0007669"/>
    <property type="project" value="TreeGrafter"/>
</dbReference>
<evidence type="ECO:0000256" key="1">
    <source>
        <dbReference type="PIRSR" id="PIRSR602481-1"/>
    </source>
</evidence>
<dbReference type="GO" id="GO:0003700">
    <property type="term" value="F:DNA-binding transcription factor activity"/>
    <property type="evidence" value="ECO:0007669"/>
    <property type="project" value="InterPro"/>
</dbReference>
<proteinExistence type="predicted"/>
<evidence type="ECO:0000313" key="2">
    <source>
        <dbReference type="EMBL" id="MBO8446983.1"/>
    </source>
</evidence>
<keyword evidence="1" id="KW-0479">Metal-binding</keyword>
<protein>
    <submittedName>
        <fullName evidence="2">Transcriptional repressor</fullName>
    </submittedName>
</protein>
<organism evidence="2 3">
    <name type="scientific">Candidatus Enterocola intestinipullorum</name>
    <dbReference type="NCBI Taxonomy" id="2840783"/>
    <lineage>
        <taxon>Bacteria</taxon>
        <taxon>Pseudomonadati</taxon>
        <taxon>Bacteroidota</taxon>
        <taxon>Bacteroidia</taxon>
        <taxon>Bacteroidales</taxon>
        <taxon>Candidatus Enterocola</taxon>
    </lineage>
</organism>
<accession>A0A9D9EGA0</accession>
<reference evidence="2" key="1">
    <citation type="submission" date="2020-10" db="EMBL/GenBank/DDBJ databases">
        <authorList>
            <person name="Gilroy R."/>
        </authorList>
    </citation>
    <scope>NUCLEOTIDE SEQUENCE</scope>
    <source>
        <strain evidence="2">D3-1215</strain>
    </source>
</reference>
<dbReference type="GO" id="GO:0008270">
    <property type="term" value="F:zinc ion binding"/>
    <property type="evidence" value="ECO:0007669"/>
    <property type="project" value="TreeGrafter"/>
</dbReference>
<gene>
    <name evidence="2" type="ORF">IAC32_04465</name>
</gene>
<reference evidence="2" key="2">
    <citation type="journal article" date="2021" name="PeerJ">
        <title>Extensive microbial diversity within the chicken gut microbiome revealed by metagenomics and culture.</title>
        <authorList>
            <person name="Gilroy R."/>
            <person name="Ravi A."/>
            <person name="Getino M."/>
            <person name="Pursley I."/>
            <person name="Horton D.L."/>
            <person name="Alikhan N.F."/>
            <person name="Baker D."/>
            <person name="Gharbi K."/>
            <person name="Hall N."/>
            <person name="Watson M."/>
            <person name="Adriaenssens E.M."/>
            <person name="Foster-Nyarko E."/>
            <person name="Jarju S."/>
            <person name="Secka A."/>
            <person name="Antonio M."/>
            <person name="Oren A."/>
            <person name="Chaudhuri R.R."/>
            <person name="La Ragione R."/>
            <person name="Hildebrand F."/>
            <person name="Pallen M.J."/>
        </authorList>
    </citation>
    <scope>NUCLEOTIDE SEQUENCE</scope>
    <source>
        <strain evidence="2">D3-1215</strain>
    </source>
</reference>
<dbReference type="InterPro" id="IPR036390">
    <property type="entry name" value="WH_DNA-bd_sf"/>
</dbReference>
<name>A0A9D9EGA0_9BACT</name>
<dbReference type="InterPro" id="IPR036388">
    <property type="entry name" value="WH-like_DNA-bd_sf"/>
</dbReference>
<dbReference type="PANTHER" id="PTHR33202">
    <property type="entry name" value="ZINC UPTAKE REGULATION PROTEIN"/>
    <property type="match status" value="1"/>
</dbReference>
<dbReference type="PANTHER" id="PTHR33202:SF22">
    <property type="entry name" value="HYDROGEN PEROXIDE SENSITIVE REPRESSOR"/>
    <property type="match status" value="1"/>
</dbReference>
<evidence type="ECO:0000313" key="3">
    <source>
        <dbReference type="Proteomes" id="UP000823637"/>
    </source>
</evidence>
<feature type="binding site" evidence="1">
    <location>
        <position position="101"/>
    </location>
    <ligand>
        <name>Zn(2+)</name>
        <dbReference type="ChEBI" id="CHEBI:29105"/>
    </ligand>
</feature>
<feature type="binding site" evidence="1">
    <location>
        <position position="98"/>
    </location>
    <ligand>
        <name>Zn(2+)</name>
        <dbReference type="ChEBI" id="CHEBI:29105"/>
    </ligand>
</feature>
<dbReference type="Proteomes" id="UP000823637">
    <property type="component" value="Unassembled WGS sequence"/>
</dbReference>
<comment type="cofactor">
    <cofactor evidence="1">
        <name>Zn(2+)</name>
        <dbReference type="ChEBI" id="CHEBI:29105"/>
    </cofactor>
    <text evidence="1">Binds 1 zinc ion per subunit.</text>
</comment>
<feature type="binding site" evidence="1">
    <location>
        <position position="137"/>
    </location>
    <ligand>
        <name>Zn(2+)</name>
        <dbReference type="ChEBI" id="CHEBI:29105"/>
    </ligand>
</feature>
<dbReference type="SUPFAM" id="SSF46785">
    <property type="entry name" value="Winged helix' DNA-binding domain"/>
    <property type="match status" value="1"/>
</dbReference>
<feature type="binding site" evidence="1">
    <location>
        <position position="134"/>
    </location>
    <ligand>
        <name>Zn(2+)</name>
        <dbReference type="ChEBI" id="CHEBI:29105"/>
    </ligand>
</feature>
<dbReference type="GO" id="GO:0000976">
    <property type="term" value="F:transcription cis-regulatory region binding"/>
    <property type="evidence" value="ECO:0007669"/>
    <property type="project" value="TreeGrafter"/>
</dbReference>
<sequence>MITQDAATTKLESKDIKPTANRILVMQALMSAGRALSLFDIESAIGTLDKSSIFRTLNLFLDKHAVHGIYDGSGSMKYEVCDSPGQCSDSDMHVHFYCRKCHRTICLKDLTVPSIRLPENFKAEYKNYTVMGLCDRCSG</sequence>
<dbReference type="Gene3D" id="1.10.10.10">
    <property type="entry name" value="Winged helix-like DNA-binding domain superfamily/Winged helix DNA-binding domain"/>
    <property type="match status" value="1"/>
</dbReference>
<dbReference type="AlphaFoldDB" id="A0A9D9EGA0"/>
<keyword evidence="1" id="KW-0862">Zinc</keyword>
<dbReference type="Pfam" id="PF01475">
    <property type="entry name" value="FUR"/>
    <property type="match status" value="1"/>
</dbReference>